<accession>A0A159B6F8</accession>
<evidence type="ECO:0000313" key="1">
    <source>
        <dbReference type="EMBL" id="AKJ72084.1"/>
    </source>
</evidence>
<dbReference type="Gene3D" id="3.30.1330.70">
    <property type="entry name" value="Holliday junction resolvase RusA"/>
    <property type="match status" value="1"/>
</dbReference>
<dbReference type="OrthoDB" id="12909at10239"/>
<keyword evidence="2" id="KW-1185">Reference proteome</keyword>
<dbReference type="InterPro" id="IPR008822">
    <property type="entry name" value="Endonuclease_RusA-like"/>
</dbReference>
<dbReference type="RefSeq" id="YP_009324461.1">
    <property type="nucleotide sequence ID" value="NC_031936.1"/>
</dbReference>
<reference evidence="1 2" key="1">
    <citation type="submission" date="2015-04" db="EMBL/GenBank/DDBJ databases">
        <title>Locating and activating molecular 'time bombs': can Mycolata prophages be selectively induced en masse to biologically control activated sludge foaming?</title>
        <authorList>
            <person name="Dyson Z.A."/>
            <person name="Brown T.L."/>
            <person name="Farrar B."/>
            <person name="Doyle S."/>
            <person name="Tucci J."/>
            <person name="Seviour R.J."/>
            <person name="Petrovski S."/>
        </authorList>
    </citation>
    <scope>NUCLEOTIDE SEQUENCE [LARGE SCALE GENOMIC DNA]</scope>
</reference>
<dbReference type="SUPFAM" id="SSF103084">
    <property type="entry name" value="Holliday junction resolvase RusA"/>
    <property type="match status" value="1"/>
</dbReference>
<dbReference type="Pfam" id="PF05866">
    <property type="entry name" value="RusA"/>
    <property type="match status" value="1"/>
</dbReference>
<dbReference type="Proteomes" id="UP000201404">
    <property type="component" value="Genome"/>
</dbReference>
<gene>
    <name evidence="1" type="ORF">GAL1_69</name>
</gene>
<dbReference type="GeneID" id="30309384"/>
<dbReference type="GO" id="GO:0006281">
    <property type="term" value="P:DNA repair"/>
    <property type="evidence" value="ECO:0007669"/>
    <property type="project" value="InterPro"/>
</dbReference>
<evidence type="ECO:0000313" key="2">
    <source>
        <dbReference type="Proteomes" id="UP000201404"/>
    </source>
</evidence>
<dbReference type="KEGG" id="vg:30309384"/>
<name>A0A159B6F8_9CAUD</name>
<protein>
    <recommendedName>
        <fullName evidence="3">RusA-like resolvase</fullName>
    </recommendedName>
</protein>
<sequence length="121" mass="13684">MTILTLDVPRPPMTANQQRSWHWRKVHQAKNLAETLVWAAAKQARIRPLTAPQTVSVVWYTPDARRRDTDALGPMLKASLDALVKSGVLVDDDSKHVTATSMAIELDRDRPRIEIHIQETP</sequence>
<organism evidence="1 2">
    <name type="scientific">Gordonia phage GAL1</name>
    <dbReference type="NCBI Taxonomy" id="1647469"/>
    <lineage>
        <taxon>Viruses</taxon>
        <taxon>Duplodnaviria</taxon>
        <taxon>Heunggongvirae</taxon>
        <taxon>Uroviricota</taxon>
        <taxon>Caudoviricetes</taxon>
        <taxon>Galunavirus</taxon>
        <taxon>Galunavirus GAL1</taxon>
    </lineage>
</organism>
<proteinExistence type="predicted"/>
<dbReference type="EMBL" id="KR053194">
    <property type="protein sequence ID" value="AKJ72084.1"/>
    <property type="molecule type" value="Genomic_DNA"/>
</dbReference>
<dbReference type="InterPro" id="IPR036614">
    <property type="entry name" value="RusA-like_sf"/>
</dbReference>
<dbReference type="GO" id="GO:0006310">
    <property type="term" value="P:DNA recombination"/>
    <property type="evidence" value="ECO:0007669"/>
    <property type="project" value="InterPro"/>
</dbReference>
<dbReference type="GO" id="GO:0000287">
    <property type="term" value="F:magnesium ion binding"/>
    <property type="evidence" value="ECO:0007669"/>
    <property type="project" value="InterPro"/>
</dbReference>
<evidence type="ECO:0008006" key="3">
    <source>
        <dbReference type="Google" id="ProtNLM"/>
    </source>
</evidence>